<accession>A0ABX3PDQ9</accession>
<dbReference type="PANTHER" id="PTHR12110">
    <property type="entry name" value="HYDROXYPYRUVATE ISOMERASE"/>
    <property type="match status" value="1"/>
</dbReference>
<protein>
    <recommendedName>
        <fullName evidence="1">Xylose isomerase-like TIM barrel domain-containing protein</fullName>
    </recommendedName>
</protein>
<dbReference type="Gene3D" id="3.20.20.150">
    <property type="entry name" value="Divalent-metal-dependent TIM barrel enzymes"/>
    <property type="match status" value="1"/>
</dbReference>
<keyword evidence="3" id="KW-1185">Reference proteome</keyword>
<dbReference type="SUPFAM" id="SSF51658">
    <property type="entry name" value="Xylose isomerase-like"/>
    <property type="match status" value="1"/>
</dbReference>
<proteinExistence type="predicted"/>
<dbReference type="PANTHER" id="PTHR12110:SF41">
    <property type="entry name" value="INOSOSE DEHYDRATASE"/>
    <property type="match status" value="1"/>
</dbReference>
<dbReference type="InterPro" id="IPR013022">
    <property type="entry name" value="Xyl_isomerase-like_TIM-brl"/>
</dbReference>
<evidence type="ECO:0000259" key="1">
    <source>
        <dbReference type="Pfam" id="PF01261"/>
    </source>
</evidence>
<name>A0ABX3PDQ9_9HYPH</name>
<dbReference type="Proteomes" id="UP000192652">
    <property type="component" value="Unassembled WGS sequence"/>
</dbReference>
<dbReference type="EMBL" id="MSPX01000006">
    <property type="protein sequence ID" value="OQP86577.1"/>
    <property type="molecule type" value="Genomic_DNA"/>
</dbReference>
<organism evidence="2 3">
    <name type="scientific">Xaviernesmea rhizosphaerae</name>
    <dbReference type="NCBI Taxonomy" id="1672749"/>
    <lineage>
        <taxon>Bacteria</taxon>
        <taxon>Pseudomonadati</taxon>
        <taxon>Pseudomonadota</taxon>
        <taxon>Alphaproteobacteria</taxon>
        <taxon>Hyphomicrobiales</taxon>
        <taxon>Rhizobiaceae</taxon>
        <taxon>Rhizobium/Agrobacterium group</taxon>
        <taxon>Xaviernesmea</taxon>
    </lineage>
</organism>
<gene>
    <name evidence="2" type="ORF">BTR14_08965</name>
</gene>
<sequence length="288" mass="32250">MKLATAPDAWGVWYADDPRQTPWERYLDEVRDSGFTATETGPWGYLPTDPARLTDALSSRGLSVCGSALVHLLAPADAMDSLRPRLAQTCSLLKAMGAEWVVLMDDSDLPPPGKQRAHSPEAWKSMIANVTEAARYVSGEHGLSFVFHPHVGSGVETEAEVIRLLEETPEDLVGLCFDFGHHAYTGADAVDFMKRYADRIPYYHFKNVDPTLLEKINREKIDFITGFQSGVMCELDKGMVDFRAVVDFLEARDYQGYVVYEQDMYPCPPDKPFPIARRNRDALRALGL</sequence>
<evidence type="ECO:0000313" key="3">
    <source>
        <dbReference type="Proteomes" id="UP000192652"/>
    </source>
</evidence>
<dbReference type="RefSeq" id="WP_081175641.1">
    <property type="nucleotide sequence ID" value="NZ_MSPX01000006.1"/>
</dbReference>
<evidence type="ECO:0000313" key="2">
    <source>
        <dbReference type="EMBL" id="OQP86577.1"/>
    </source>
</evidence>
<comment type="caution">
    <text evidence="2">The sequence shown here is derived from an EMBL/GenBank/DDBJ whole genome shotgun (WGS) entry which is preliminary data.</text>
</comment>
<dbReference type="InterPro" id="IPR050312">
    <property type="entry name" value="IolE/XylAMocC-like"/>
</dbReference>
<feature type="domain" description="Xylose isomerase-like TIM barrel" evidence="1">
    <location>
        <begin position="27"/>
        <end position="282"/>
    </location>
</feature>
<dbReference type="InterPro" id="IPR036237">
    <property type="entry name" value="Xyl_isomerase-like_sf"/>
</dbReference>
<dbReference type="Pfam" id="PF01261">
    <property type="entry name" value="AP_endonuc_2"/>
    <property type="match status" value="1"/>
</dbReference>
<reference evidence="2 3" key="1">
    <citation type="journal article" date="2017" name="Antonie Van Leeuwenhoek">
        <title>Rhizobium rhizosphaerae sp. nov., a novel species isolated from rice rhizosphere.</title>
        <authorList>
            <person name="Zhao J.J."/>
            <person name="Zhang J."/>
            <person name="Zhang R.J."/>
            <person name="Zhang C.W."/>
            <person name="Yin H.Q."/>
            <person name="Zhang X.X."/>
        </authorList>
    </citation>
    <scope>NUCLEOTIDE SEQUENCE [LARGE SCALE GENOMIC DNA]</scope>
    <source>
        <strain evidence="2 3">RD15</strain>
    </source>
</reference>